<dbReference type="AlphaFoldDB" id="A0A8S1JA67"/>
<protein>
    <submittedName>
        <fullName evidence="2">Uncharacterized protein</fullName>
    </submittedName>
</protein>
<sequence length="321" mass="35937">MAGLEHQVHILSAQLQRLRFENSSLLNQNDLLSKVLAMKEGQLSVLRHEAKAKGEDSTSTDVKPCPPCSMRSVLGQQGAIESASMYTAEVVMKMSIDDVCQKYKEYAQRLSELLLLVDKPGGSPEGSKEINQILADLSELLSKLVLLKPEYGAMFVGRNFEFGCTELPNETEAQKATEGLLRCLELKDEQQERVVALYRQFRTNMQRIRERRRHLNNQLQSQLLAMEGEYVPGLVMHRLAKASVQMEEVIQQLKSSVDSERFEYSNLCAAFFAVALTTLQAARIFVRSYPHYPDVMGLAMLVVQSVKEDPGCESDATGAST</sequence>
<gene>
    <name evidence="2" type="ORF">OSTQU699_LOCUS9707</name>
</gene>
<feature type="coiled-coil region" evidence="1">
    <location>
        <begin position="198"/>
        <end position="225"/>
    </location>
</feature>
<evidence type="ECO:0000256" key="1">
    <source>
        <dbReference type="SAM" id="Coils"/>
    </source>
</evidence>
<name>A0A8S1JA67_9CHLO</name>
<evidence type="ECO:0000313" key="3">
    <source>
        <dbReference type="Proteomes" id="UP000708148"/>
    </source>
</evidence>
<dbReference type="EMBL" id="CAJHUC010002774">
    <property type="protein sequence ID" value="CAD7704352.1"/>
    <property type="molecule type" value="Genomic_DNA"/>
</dbReference>
<keyword evidence="1" id="KW-0175">Coiled coil</keyword>
<evidence type="ECO:0000313" key="2">
    <source>
        <dbReference type="EMBL" id="CAD7704352.1"/>
    </source>
</evidence>
<proteinExistence type="predicted"/>
<reference evidence="2" key="1">
    <citation type="submission" date="2020-12" db="EMBL/GenBank/DDBJ databases">
        <authorList>
            <person name="Iha C."/>
        </authorList>
    </citation>
    <scope>NUCLEOTIDE SEQUENCE</scope>
</reference>
<organism evidence="2 3">
    <name type="scientific">Ostreobium quekettii</name>
    <dbReference type="NCBI Taxonomy" id="121088"/>
    <lineage>
        <taxon>Eukaryota</taxon>
        <taxon>Viridiplantae</taxon>
        <taxon>Chlorophyta</taxon>
        <taxon>core chlorophytes</taxon>
        <taxon>Ulvophyceae</taxon>
        <taxon>TCBD clade</taxon>
        <taxon>Bryopsidales</taxon>
        <taxon>Ostreobineae</taxon>
        <taxon>Ostreobiaceae</taxon>
        <taxon>Ostreobium</taxon>
    </lineage>
</organism>
<accession>A0A8S1JA67</accession>
<keyword evidence="3" id="KW-1185">Reference proteome</keyword>
<comment type="caution">
    <text evidence="2">The sequence shown here is derived from an EMBL/GenBank/DDBJ whole genome shotgun (WGS) entry which is preliminary data.</text>
</comment>
<dbReference type="Proteomes" id="UP000708148">
    <property type="component" value="Unassembled WGS sequence"/>
</dbReference>